<evidence type="ECO:0000256" key="1">
    <source>
        <dbReference type="SAM" id="MobiDB-lite"/>
    </source>
</evidence>
<dbReference type="EMBL" id="CADEAL010001669">
    <property type="protein sequence ID" value="CAB1434546.1"/>
    <property type="molecule type" value="Genomic_DNA"/>
</dbReference>
<accession>A0A9N7UPF3</accession>
<feature type="region of interest" description="Disordered" evidence="1">
    <location>
        <begin position="192"/>
        <end position="240"/>
    </location>
</feature>
<protein>
    <submittedName>
        <fullName evidence="2">Uncharacterized protein</fullName>
    </submittedName>
</protein>
<sequence>MNESCGEGIRLRRGWGERQEYLRLRRGLFIHYRLDGSETQGEGCFKATSPTQKRSLILGQEPMSLSLSGGWRVYGLKTPVVHTSSFTHTPHTLFPAFKRLHATTGANIPQAKHGSNTNKVVGDGKRKARITGKERYHLKRDGCLPPSPLPPIPVGSVWVMVCVQVLLVLIIYPPSSTCAACDRDDDDISRRVRNTGSGRGVRIYKEKGEEGKDKERWSSWEVPQGQDKKRGPRQSLSPPA</sequence>
<comment type="caution">
    <text evidence="2">The sequence shown here is derived from an EMBL/GenBank/DDBJ whole genome shotgun (WGS) entry which is preliminary data.</text>
</comment>
<name>A0A9N7UPF3_PLEPL</name>
<evidence type="ECO:0000313" key="2">
    <source>
        <dbReference type="EMBL" id="CAB1434546.1"/>
    </source>
</evidence>
<dbReference type="Proteomes" id="UP001153269">
    <property type="component" value="Unassembled WGS sequence"/>
</dbReference>
<keyword evidence="3" id="KW-1185">Reference proteome</keyword>
<organism evidence="2 3">
    <name type="scientific">Pleuronectes platessa</name>
    <name type="common">European plaice</name>
    <dbReference type="NCBI Taxonomy" id="8262"/>
    <lineage>
        <taxon>Eukaryota</taxon>
        <taxon>Metazoa</taxon>
        <taxon>Chordata</taxon>
        <taxon>Craniata</taxon>
        <taxon>Vertebrata</taxon>
        <taxon>Euteleostomi</taxon>
        <taxon>Actinopterygii</taxon>
        <taxon>Neopterygii</taxon>
        <taxon>Teleostei</taxon>
        <taxon>Neoteleostei</taxon>
        <taxon>Acanthomorphata</taxon>
        <taxon>Carangaria</taxon>
        <taxon>Pleuronectiformes</taxon>
        <taxon>Pleuronectoidei</taxon>
        <taxon>Pleuronectidae</taxon>
        <taxon>Pleuronectes</taxon>
    </lineage>
</organism>
<reference evidence="2" key="1">
    <citation type="submission" date="2020-03" db="EMBL/GenBank/DDBJ databases">
        <authorList>
            <person name="Weist P."/>
        </authorList>
    </citation>
    <scope>NUCLEOTIDE SEQUENCE</scope>
</reference>
<gene>
    <name evidence="2" type="ORF">PLEPLA_LOCUS22588</name>
</gene>
<proteinExistence type="predicted"/>
<evidence type="ECO:0000313" key="3">
    <source>
        <dbReference type="Proteomes" id="UP001153269"/>
    </source>
</evidence>
<feature type="compositionally biased region" description="Basic and acidic residues" evidence="1">
    <location>
        <begin position="203"/>
        <end position="218"/>
    </location>
</feature>
<dbReference type="AlphaFoldDB" id="A0A9N7UPF3"/>